<dbReference type="Pfam" id="PF00105">
    <property type="entry name" value="zf-C4"/>
    <property type="match status" value="1"/>
</dbReference>
<dbReference type="PRINTS" id="PR00047">
    <property type="entry name" value="STROIDFINGER"/>
</dbReference>
<protein>
    <recommendedName>
        <fullName evidence="11">Nuclear receptor domain-containing protein</fullName>
    </recommendedName>
</protein>
<evidence type="ECO:0000313" key="12">
    <source>
        <dbReference type="EMBL" id="KAK7484415.1"/>
    </source>
</evidence>
<evidence type="ECO:0000256" key="5">
    <source>
        <dbReference type="ARBA" id="ARBA00023015"/>
    </source>
</evidence>
<evidence type="ECO:0000256" key="2">
    <source>
        <dbReference type="ARBA" id="ARBA00022723"/>
    </source>
</evidence>
<dbReference type="SMART" id="SM00399">
    <property type="entry name" value="ZnF_C4"/>
    <property type="match status" value="1"/>
</dbReference>
<dbReference type="GO" id="GO:0005634">
    <property type="term" value="C:nucleus"/>
    <property type="evidence" value="ECO:0007669"/>
    <property type="project" value="UniProtKB-SubCell"/>
</dbReference>
<dbReference type="PROSITE" id="PS00031">
    <property type="entry name" value="NUCLEAR_REC_DBD_1"/>
    <property type="match status" value="1"/>
</dbReference>
<dbReference type="Gene3D" id="1.10.565.10">
    <property type="entry name" value="Retinoid X Receptor"/>
    <property type="match status" value="1"/>
</dbReference>
<keyword evidence="8" id="KW-0675">Receptor</keyword>
<evidence type="ECO:0000256" key="8">
    <source>
        <dbReference type="ARBA" id="ARBA00023170"/>
    </source>
</evidence>
<dbReference type="SUPFAM" id="SSF57716">
    <property type="entry name" value="Glucocorticoid receptor-like (DNA-binding domain)"/>
    <property type="match status" value="1"/>
</dbReference>
<feature type="non-terminal residue" evidence="12">
    <location>
        <position position="425"/>
    </location>
</feature>
<keyword evidence="4" id="KW-0862">Zinc</keyword>
<keyword evidence="5" id="KW-0805">Transcription regulation</keyword>
<evidence type="ECO:0000256" key="10">
    <source>
        <dbReference type="SAM" id="MobiDB-lite"/>
    </source>
</evidence>
<dbReference type="GO" id="GO:0008270">
    <property type="term" value="F:zinc ion binding"/>
    <property type="evidence" value="ECO:0007669"/>
    <property type="project" value="UniProtKB-KW"/>
</dbReference>
<dbReference type="GO" id="GO:0003677">
    <property type="term" value="F:DNA binding"/>
    <property type="evidence" value="ECO:0007669"/>
    <property type="project" value="UniProtKB-KW"/>
</dbReference>
<name>A0ABD0KBP1_9CAEN</name>
<evidence type="ECO:0000259" key="11">
    <source>
        <dbReference type="PROSITE" id="PS51030"/>
    </source>
</evidence>
<keyword evidence="6" id="KW-0238">DNA-binding</keyword>
<keyword evidence="13" id="KW-1185">Reference proteome</keyword>
<feature type="region of interest" description="Disordered" evidence="10">
    <location>
        <begin position="114"/>
        <end position="138"/>
    </location>
</feature>
<reference evidence="12 13" key="1">
    <citation type="journal article" date="2023" name="Sci. Data">
        <title>Genome assembly of the Korean intertidal mud-creeper Batillaria attramentaria.</title>
        <authorList>
            <person name="Patra A.K."/>
            <person name="Ho P.T."/>
            <person name="Jun S."/>
            <person name="Lee S.J."/>
            <person name="Kim Y."/>
            <person name="Won Y.J."/>
        </authorList>
    </citation>
    <scope>NUCLEOTIDE SEQUENCE [LARGE SCALE GENOMIC DNA]</scope>
    <source>
        <strain evidence="12">Wonlab-2016</strain>
    </source>
</reference>
<dbReference type="InterPro" id="IPR035500">
    <property type="entry name" value="NHR-like_dom_sf"/>
</dbReference>
<dbReference type="InterPro" id="IPR013088">
    <property type="entry name" value="Znf_NHR/GATA"/>
</dbReference>
<feature type="region of interest" description="Disordered" evidence="10">
    <location>
        <begin position="355"/>
        <end position="385"/>
    </location>
</feature>
<sequence>MAPGMKGQAEVWWSSSCCGCGFSNKQRYTGTLCGRTLPVPVACEVCGDKSYGKHYGVYCCDGCSCFFKRSIRKNIAYTCIGKGNCVIDKARRNWCPYCRLQKCFAVSMNRNAVQEERGPRKNKGTKRVSSLVSSSGPNEAGFGWSPCVSAFRPVAPRGPFLPPPLHQIHPLLAWHLPAGFPALLFGHLGAGSDSVNGGFDEPRDIQRFLRTTAHHILVSCLRRAQHNYFFKALHPREQIVQLERRWSEVFLLAASYWPVDISCIISRLLRISAPNTDTEDDTVLMGVQRVISTCQALHADIRLITVCFEKRPKDHHLTNHRESHVEASRLEVLQEQAQLALAHYTQQQCVTQPKPASSAHGVTLSMTSSSGSATTSSTAGASAVTSAPSVAVTTARFGRLLLALPTLSSVVPEVLEKRLFPDIAV</sequence>
<evidence type="ECO:0000256" key="6">
    <source>
        <dbReference type="ARBA" id="ARBA00023125"/>
    </source>
</evidence>
<keyword evidence="7" id="KW-0804">Transcription</keyword>
<dbReference type="AlphaFoldDB" id="A0ABD0KBP1"/>
<dbReference type="Gene3D" id="3.30.50.10">
    <property type="entry name" value="Erythroid Transcription Factor GATA-1, subunit A"/>
    <property type="match status" value="1"/>
</dbReference>
<dbReference type="SUPFAM" id="SSF48508">
    <property type="entry name" value="Nuclear receptor ligand-binding domain"/>
    <property type="match status" value="1"/>
</dbReference>
<comment type="caution">
    <text evidence="12">The sequence shown here is derived from an EMBL/GenBank/DDBJ whole genome shotgun (WGS) entry which is preliminary data.</text>
</comment>
<dbReference type="CDD" id="cd06957">
    <property type="entry name" value="NR_DBD_PNR_like_2"/>
    <property type="match status" value="1"/>
</dbReference>
<dbReference type="EMBL" id="JACVVK020000210">
    <property type="protein sequence ID" value="KAK7484415.1"/>
    <property type="molecule type" value="Genomic_DNA"/>
</dbReference>
<evidence type="ECO:0000256" key="3">
    <source>
        <dbReference type="ARBA" id="ARBA00022771"/>
    </source>
</evidence>
<feature type="compositionally biased region" description="Low complexity" evidence="10">
    <location>
        <begin position="367"/>
        <end position="385"/>
    </location>
</feature>
<evidence type="ECO:0000256" key="7">
    <source>
        <dbReference type="ARBA" id="ARBA00023163"/>
    </source>
</evidence>
<comment type="subcellular location">
    <subcellularLocation>
        <location evidence="1">Nucleus</location>
    </subcellularLocation>
</comment>
<accession>A0ABD0KBP1</accession>
<keyword evidence="2" id="KW-0479">Metal-binding</keyword>
<dbReference type="InterPro" id="IPR001628">
    <property type="entry name" value="Znf_hrmn_rcpt"/>
</dbReference>
<evidence type="ECO:0000256" key="9">
    <source>
        <dbReference type="ARBA" id="ARBA00023242"/>
    </source>
</evidence>
<keyword evidence="3" id="KW-0863">Zinc-finger</keyword>
<feature type="domain" description="Nuclear receptor" evidence="11">
    <location>
        <begin position="40"/>
        <end position="115"/>
    </location>
</feature>
<dbReference type="FunFam" id="3.30.50.10:FF:000006">
    <property type="entry name" value="Nuclear receptor subfamily 5 group A member"/>
    <property type="match status" value="1"/>
</dbReference>
<dbReference type="PROSITE" id="PS51030">
    <property type="entry name" value="NUCLEAR_REC_DBD_2"/>
    <property type="match status" value="1"/>
</dbReference>
<organism evidence="12 13">
    <name type="scientific">Batillaria attramentaria</name>
    <dbReference type="NCBI Taxonomy" id="370345"/>
    <lineage>
        <taxon>Eukaryota</taxon>
        <taxon>Metazoa</taxon>
        <taxon>Spiralia</taxon>
        <taxon>Lophotrochozoa</taxon>
        <taxon>Mollusca</taxon>
        <taxon>Gastropoda</taxon>
        <taxon>Caenogastropoda</taxon>
        <taxon>Sorbeoconcha</taxon>
        <taxon>Cerithioidea</taxon>
        <taxon>Batillariidae</taxon>
        <taxon>Batillaria</taxon>
    </lineage>
</organism>
<feature type="compositionally biased region" description="Polar residues" evidence="10">
    <location>
        <begin position="127"/>
        <end position="137"/>
    </location>
</feature>
<gene>
    <name evidence="12" type="ORF">BaRGS_00024300</name>
</gene>
<dbReference type="PANTHER" id="PTHR24083">
    <property type="entry name" value="NUCLEAR HORMONE RECEPTOR"/>
    <property type="match status" value="1"/>
</dbReference>
<evidence type="ECO:0000313" key="13">
    <source>
        <dbReference type="Proteomes" id="UP001519460"/>
    </source>
</evidence>
<dbReference type="Proteomes" id="UP001519460">
    <property type="component" value="Unassembled WGS sequence"/>
</dbReference>
<evidence type="ECO:0000256" key="1">
    <source>
        <dbReference type="ARBA" id="ARBA00004123"/>
    </source>
</evidence>
<dbReference type="InterPro" id="IPR050274">
    <property type="entry name" value="Nuclear_hormone_rcpt_NR2"/>
</dbReference>
<keyword evidence="9" id="KW-0539">Nucleus</keyword>
<evidence type="ECO:0000256" key="4">
    <source>
        <dbReference type="ARBA" id="ARBA00022833"/>
    </source>
</evidence>
<proteinExistence type="predicted"/>